<comment type="caution">
    <text evidence="1">The sequence shown here is derived from an EMBL/GenBank/DDBJ whole genome shotgun (WGS) entry which is preliminary data.</text>
</comment>
<protein>
    <recommendedName>
        <fullName evidence="3">Lysine-N-methylase</fullName>
    </recommendedName>
</protein>
<accession>A0A165FDK8</accession>
<dbReference type="EMBL" id="LQQU01000017">
    <property type="protein sequence ID" value="KZE32912.1"/>
    <property type="molecule type" value="Genomic_DNA"/>
</dbReference>
<evidence type="ECO:0000313" key="2">
    <source>
        <dbReference type="Proteomes" id="UP000076625"/>
    </source>
</evidence>
<gene>
    <name evidence="1" type="ORF">AVW16_11075</name>
</gene>
<dbReference type="RefSeq" id="WP_066611979.1">
    <property type="nucleotide sequence ID" value="NZ_LQQU01000017.1"/>
</dbReference>
<evidence type="ECO:0000313" key="1">
    <source>
        <dbReference type="EMBL" id="KZE32912.1"/>
    </source>
</evidence>
<reference evidence="2" key="1">
    <citation type="submission" date="2016-01" db="EMBL/GenBank/DDBJ databases">
        <title>Draft genome of Chromobacterium sp. F49.</title>
        <authorList>
            <person name="Hong K.W."/>
        </authorList>
    </citation>
    <scope>NUCLEOTIDE SEQUENCE [LARGE SCALE GENOMIC DNA]</scope>
    <source>
        <strain evidence="2">CN10</strain>
    </source>
</reference>
<organism evidence="1 2">
    <name type="scientific">Crenobacter luteus</name>
    <dbReference type="NCBI Taxonomy" id="1452487"/>
    <lineage>
        <taxon>Bacteria</taxon>
        <taxon>Pseudomonadati</taxon>
        <taxon>Pseudomonadota</taxon>
        <taxon>Betaproteobacteria</taxon>
        <taxon>Neisseriales</taxon>
        <taxon>Neisseriaceae</taxon>
        <taxon>Crenobacter</taxon>
    </lineage>
</organism>
<dbReference type="Proteomes" id="UP000076625">
    <property type="component" value="Unassembled WGS sequence"/>
</dbReference>
<sequence length="412" mass="45863">MSEILKREMIVPRYLTQFSCVGPACPDTCCYGWQVPVEHETYTRLRDLPDRELKPLIKSALHRGDGKSGSRDFGYLSISTDASARCELLSDEGLCRLHAKCGEAILPDICANYPRMTKSVAGAYEQFAMPSCPEVARLMIADPAAMTLSVATQPVRKRMVLEIAETGKTAANEEVRAFFLALLGADVLRVWQRLALSLLVAESLEQAMSAAAPDSDEDYARVTRAVLDDWQQRLADGSALDALAGWRRNQPLHLRALAAASRIRSEMHFNRPRYLALIGEALSALGLEGDEAAGDDEAFRRLGQARLSDARDAALGRVLLNFAHIHYYPLQTDKGLAHEVRGLCLQFLMLRFWCAGLALSRGGELSDADQVELVYLFYRTTIHYQDYLPRCMDAFEQAGLVQAEHWLLLLPD</sequence>
<dbReference type="OrthoDB" id="86584at2"/>
<dbReference type="AlphaFoldDB" id="A0A165FDK8"/>
<dbReference type="STRING" id="1452487.AVW16_11075"/>
<evidence type="ECO:0008006" key="3">
    <source>
        <dbReference type="Google" id="ProtNLM"/>
    </source>
</evidence>
<dbReference type="NCBIfam" id="NF038110">
    <property type="entry name" value="Lys_methyl_FliB"/>
    <property type="match status" value="1"/>
</dbReference>
<name>A0A165FDK8_9NEIS</name>
<keyword evidence="2" id="KW-1185">Reference proteome</keyword>
<proteinExistence type="predicted"/>